<dbReference type="PROSITE" id="PS50990">
    <property type="entry name" value="PEPTIDASE_C39"/>
    <property type="match status" value="1"/>
</dbReference>
<dbReference type="GO" id="GO:0140359">
    <property type="term" value="F:ABC-type transporter activity"/>
    <property type="evidence" value="ECO:0007669"/>
    <property type="project" value="InterPro"/>
</dbReference>
<dbReference type="AlphaFoldDB" id="A0A4U1BN44"/>
<dbReference type="SUPFAM" id="SSF90123">
    <property type="entry name" value="ABC transporter transmembrane region"/>
    <property type="match status" value="1"/>
</dbReference>
<dbReference type="GO" id="GO:0034040">
    <property type="term" value="F:ATPase-coupled lipid transmembrane transporter activity"/>
    <property type="evidence" value="ECO:0007669"/>
    <property type="project" value="TreeGrafter"/>
</dbReference>
<evidence type="ECO:0000256" key="7">
    <source>
        <dbReference type="SAM" id="Phobius"/>
    </source>
</evidence>
<keyword evidence="3" id="KW-0547">Nucleotide-binding</keyword>
<feature type="transmembrane region" description="Helical" evidence="7">
    <location>
        <begin position="232"/>
        <end position="249"/>
    </location>
</feature>
<dbReference type="PROSITE" id="PS50893">
    <property type="entry name" value="ABC_TRANSPORTER_2"/>
    <property type="match status" value="1"/>
</dbReference>
<dbReference type="GO" id="GO:0008234">
    <property type="term" value="F:cysteine-type peptidase activity"/>
    <property type="evidence" value="ECO:0007669"/>
    <property type="project" value="InterPro"/>
</dbReference>
<protein>
    <submittedName>
        <fullName evidence="11">Peptidase domain-containing ABC transporter</fullName>
    </submittedName>
</protein>
<dbReference type="GO" id="GO:0005524">
    <property type="term" value="F:ATP binding"/>
    <property type="evidence" value="ECO:0007669"/>
    <property type="project" value="UniProtKB-KW"/>
</dbReference>
<dbReference type="GO" id="GO:0016887">
    <property type="term" value="F:ATP hydrolysis activity"/>
    <property type="evidence" value="ECO:0007669"/>
    <property type="project" value="InterPro"/>
</dbReference>
<comment type="subcellular location">
    <subcellularLocation>
        <location evidence="1">Cell membrane</location>
        <topology evidence="1">Multi-pass membrane protein</topology>
    </subcellularLocation>
</comment>
<feature type="transmembrane region" description="Helical" evidence="7">
    <location>
        <begin position="207"/>
        <end position="225"/>
    </location>
</feature>
<dbReference type="InterPro" id="IPR017871">
    <property type="entry name" value="ABC_transporter-like_CS"/>
</dbReference>
<dbReference type="InterPro" id="IPR005074">
    <property type="entry name" value="Peptidase_C39"/>
</dbReference>
<comment type="caution">
    <text evidence="11">The sequence shown here is derived from an EMBL/GenBank/DDBJ whole genome shotgun (WGS) entry which is preliminary data.</text>
</comment>
<dbReference type="RefSeq" id="WP_136863090.1">
    <property type="nucleotide sequence ID" value="NZ_SWCJ01000005.1"/>
</dbReference>
<evidence type="ECO:0000256" key="2">
    <source>
        <dbReference type="ARBA" id="ARBA00022692"/>
    </source>
</evidence>
<dbReference type="Proteomes" id="UP000305675">
    <property type="component" value="Unassembled WGS sequence"/>
</dbReference>
<dbReference type="Gene3D" id="3.90.70.10">
    <property type="entry name" value="Cysteine proteinases"/>
    <property type="match status" value="1"/>
</dbReference>
<keyword evidence="12" id="KW-1185">Reference proteome</keyword>
<dbReference type="Pfam" id="PF00664">
    <property type="entry name" value="ABC_membrane"/>
    <property type="match status" value="1"/>
</dbReference>
<evidence type="ECO:0000256" key="1">
    <source>
        <dbReference type="ARBA" id="ARBA00004651"/>
    </source>
</evidence>
<dbReference type="OrthoDB" id="9806127at2"/>
<dbReference type="CDD" id="cd18567">
    <property type="entry name" value="ABC_6TM_CvaB_RaxB_like"/>
    <property type="match status" value="1"/>
</dbReference>
<proteinExistence type="predicted"/>
<evidence type="ECO:0000256" key="6">
    <source>
        <dbReference type="ARBA" id="ARBA00023136"/>
    </source>
</evidence>
<keyword evidence="5 7" id="KW-1133">Transmembrane helix</keyword>
<reference evidence="11 12" key="1">
    <citation type="submission" date="2019-04" db="EMBL/GenBank/DDBJ databases">
        <authorList>
            <person name="Hwang J.C."/>
        </authorList>
    </citation>
    <scope>NUCLEOTIDE SEQUENCE [LARGE SCALE GENOMIC DNA]</scope>
    <source>
        <strain evidence="11 12">IMCC35002</strain>
    </source>
</reference>
<feature type="transmembrane region" description="Helical" evidence="7">
    <location>
        <begin position="297"/>
        <end position="324"/>
    </location>
</feature>
<dbReference type="InterPro" id="IPR039421">
    <property type="entry name" value="Type_1_exporter"/>
</dbReference>
<dbReference type="PROSITE" id="PS50929">
    <property type="entry name" value="ABC_TM1F"/>
    <property type="match status" value="1"/>
</dbReference>
<dbReference type="InterPro" id="IPR027417">
    <property type="entry name" value="P-loop_NTPase"/>
</dbReference>
<keyword evidence="2 7" id="KW-0812">Transmembrane</keyword>
<dbReference type="InterPro" id="IPR011527">
    <property type="entry name" value="ABC1_TM_dom"/>
</dbReference>
<accession>A0A4U1BN44</accession>
<dbReference type="GO" id="GO:0005886">
    <property type="term" value="C:plasma membrane"/>
    <property type="evidence" value="ECO:0007669"/>
    <property type="project" value="UniProtKB-SubCell"/>
</dbReference>
<organism evidence="11 12">
    <name type="scientific">Ferrimonas aestuarii</name>
    <dbReference type="NCBI Taxonomy" id="2569539"/>
    <lineage>
        <taxon>Bacteria</taxon>
        <taxon>Pseudomonadati</taxon>
        <taxon>Pseudomonadota</taxon>
        <taxon>Gammaproteobacteria</taxon>
        <taxon>Alteromonadales</taxon>
        <taxon>Ferrimonadaceae</taxon>
        <taxon>Ferrimonas</taxon>
    </lineage>
</organism>
<dbReference type="InterPro" id="IPR003593">
    <property type="entry name" value="AAA+_ATPase"/>
</dbReference>
<evidence type="ECO:0000256" key="4">
    <source>
        <dbReference type="ARBA" id="ARBA00022840"/>
    </source>
</evidence>
<dbReference type="Pfam" id="PF00005">
    <property type="entry name" value="ABC_tran"/>
    <property type="match status" value="1"/>
</dbReference>
<dbReference type="InterPro" id="IPR036640">
    <property type="entry name" value="ABC1_TM_sf"/>
</dbReference>
<keyword evidence="4" id="KW-0067">ATP-binding</keyword>
<feature type="domain" description="ABC transporter" evidence="8">
    <location>
        <begin position="487"/>
        <end position="711"/>
    </location>
</feature>
<dbReference type="InterPro" id="IPR003439">
    <property type="entry name" value="ABC_transporter-like_ATP-bd"/>
</dbReference>
<gene>
    <name evidence="11" type="ORF">FCL42_09045</name>
</gene>
<dbReference type="GO" id="GO:0006508">
    <property type="term" value="P:proteolysis"/>
    <property type="evidence" value="ECO:0007669"/>
    <property type="project" value="InterPro"/>
</dbReference>
<dbReference type="SMART" id="SM00382">
    <property type="entry name" value="AAA"/>
    <property type="match status" value="1"/>
</dbReference>
<dbReference type="PANTHER" id="PTHR24221:SF606">
    <property type="entry name" value="COLICIN V SECRETION-PROCESSING ATP-BINDING PROTEIN"/>
    <property type="match status" value="1"/>
</dbReference>
<evidence type="ECO:0000256" key="5">
    <source>
        <dbReference type="ARBA" id="ARBA00022989"/>
    </source>
</evidence>
<dbReference type="SUPFAM" id="SSF52540">
    <property type="entry name" value="P-loop containing nucleoside triphosphate hydrolases"/>
    <property type="match status" value="1"/>
</dbReference>
<evidence type="ECO:0000259" key="8">
    <source>
        <dbReference type="PROSITE" id="PS50893"/>
    </source>
</evidence>
<name>A0A4U1BN44_9GAMM</name>
<dbReference type="EMBL" id="SWCJ01000005">
    <property type="protein sequence ID" value="TKB55333.1"/>
    <property type="molecule type" value="Genomic_DNA"/>
</dbReference>
<dbReference type="CDD" id="cd02419">
    <property type="entry name" value="Peptidase_C39C"/>
    <property type="match status" value="1"/>
</dbReference>
<dbReference type="PROSITE" id="PS00211">
    <property type="entry name" value="ABC_TRANSPORTER_1"/>
    <property type="match status" value="1"/>
</dbReference>
<feature type="transmembrane region" description="Helical" evidence="7">
    <location>
        <begin position="174"/>
        <end position="195"/>
    </location>
</feature>
<evidence type="ECO:0000256" key="3">
    <source>
        <dbReference type="ARBA" id="ARBA00022741"/>
    </source>
</evidence>
<feature type="transmembrane region" description="Helical" evidence="7">
    <location>
        <begin position="406"/>
        <end position="433"/>
    </location>
</feature>
<dbReference type="Gene3D" id="1.20.1560.10">
    <property type="entry name" value="ABC transporter type 1, transmembrane domain"/>
    <property type="match status" value="1"/>
</dbReference>
<feature type="domain" description="ABC transmembrane type-1" evidence="9">
    <location>
        <begin position="174"/>
        <end position="444"/>
    </location>
</feature>
<evidence type="ECO:0000313" key="12">
    <source>
        <dbReference type="Proteomes" id="UP000305675"/>
    </source>
</evidence>
<sequence>MSELLDKLSFSSRKRLPVILQSEGAECGLACLCMIANYHGHKLDLFTLRKSYPISLKGANLKQLIGIAAKLNLVGRPIKAALEDLPKLATPVILHWDLNHFVVLKKVVGNKVIIHDPGKGLVKLSMDEVSKSFTGIALELRPSENFQPKDEQLKLSLNVLWRNAVGLKRSLGQILLLSFLLQLLLLVSPYFVQLIVDNVVVSRDLDFLFVLGIGFSLVLLIQVATKAFRSWIVLYFQSTLGIQLVANLFKHLLRLPMSWFGKRFTGDILSRFQSLDFIKKLLSEGFVESVVDGVMTILTVVMMLILSPGLALISIVAVLTYSAVRLGIYPAMRNHTKESLQYKASADGLFYEAIRTVQPVKVFNGESIQQSKMENANATWMNSEIKLGRLTIAYNTFKELLYGAEYLALLWLGAYLVIAESITVGVLFAFLAYRQQFATSSQMLLEKLFEWKMLGIHLSRVADIALEDQEAHLDSQLPVPQRPKGRIELKNLSFRYSDNEPYLFENLSLTIEPGECVVLTAPSGFGKTTLMKIMMGLMPPTSGTISFDGVDIHTLGLSNYRSMISAVMQGDHLLSGSIGDNISFFSIDQDLELLESVAQDAHILDDINAMPMGFHSLAGDMGSTLSGGQIQRVLLARAMYKQPKVLFLDEASSALDVDTERRINGVLKGLGMTRIMIAHRVETINMADRIIDLTQPETVQKTNNVVAHTALV</sequence>
<dbReference type="InterPro" id="IPR033838">
    <property type="entry name" value="CvaB_peptidase"/>
</dbReference>
<keyword evidence="6 7" id="KW-0472">Membrane</keyword>
<evidence type="ECO:0000259" key="10">
    <source>
        <dbReference type="PROSITE" id="PS50990"/>
    </source>
</evidence>
<feature type="domain" description="Peptidase C39" evidence="10">
    <location>
        <begin position="21"/>
        <end position="140"/>
    </location>
</feature>
<dbReference type="Gene3D" id="3.40.50.300">
    <property type="entry name" value="P-loop containing nucleotide triphosphate hydrolases"/>
    <property type="match status" value="1"/>
</dbReference>
<dbReference type="PANTHER" id="PTHR24221">
    <property type="entry name" value="ATP-BINDING CASSETTE SUB-FAMILY B"/>
    <property type="match status" value="1"/>
</dbReference>
<evidence type="ECO:0000313" key="11">
    <source>
        <dbReference type="EMBL" id="TKB55333.1"/>
    </source>
</evidence>
<evidence type="ECO:0000259" key="9">
    <source>
        <dbReference type="PROSITE" id="PS50929"/>
    </source>
</evidence>
<dbReference type="Pfam" id="PF03412">
    <property type="entry name" value="Peptidase_C39"/>
    <property type="match status" value="1"/>
</dbReference>